<evidence type="ECO:0000313" key="1">
    <source>
        <dbReference type="EMBL" id="QJA85113.1"/>
    </source>
</evidence>
<reference evidence="1" key="1">
    <citation type="submission" date="2020-03" db="EMBL/GenBank/DDBJ databases">
        <title>The deep terrestrial virosphere.</title>
        <authorList>
            <person name="Holmfeldt K."/>
            <person name="Nilsson E."/>
            <person name="Simone D."/>
            <person name="Lopez-Fernandez M."/>
            <person name="Wu X."/>
            <person name="de Brujin I."/>
            <person name="Lundin D."/>
            <person name="Andersson A."/>
            <person name="Bertilsson S."/>
            <person name="Dopson M."/>
        </authorList>
    </citation>
    <scope>NUCLEOTIDE SEQUENCE</scope>
    <source>
        <strain evidence="1">MM415B02273</strain>
    </source>
</reference>
<protein>
    <submittedName>
        <fullName evidence="1">Uncharacterized protein</fullName>
    </submittedName>
</protein>
<gene>
    <name evidence="1" type="ORF">MM415B02273_0012</name>
</gene>
<dbReference type="EMBL" id="MT142555">
    <property type="protein sequence ID" value="QJA85113.1"/>
    <property type="molecule type" value="Genomic_DNA"/>
</dbReference>
<dbReference type="AlphaFoldDB" id="A0A6M3KSJ7"/>
<organism evidence="1">
    <name type="scientific">viral metagenome</name>
    <dbReference type="NCBI Taxonomy" id="1070528"/>
    <lineage>
        <taxon>unclassified sequences</taxon>
        <taxon>metagenomes</taxon>
        <taxon>organismal metagenomes</taxon>
    </lineage>
</organism>
<accession>A0A6M3KSJ7</accession>
<proteinExistence type="predicted"/>
<name>A0A6M3KSJ7_9ZZZZ</name>
<sequence>MKHLLGMRKVNAECVNCGKEWHGNNAQGVAAIHARKYGHDVMVEILQYLRYKGDKK</sequence>